<name>A0A0C3L9C0_9AGAM</name>
<dbReference type="HOGENOM" id="CLU_1760148_0_0_1"/>
<reference evidence="1 2" key="1">
    <citation type="submission" date="2014-04" db="EMBL/GenBank/DDBJ databases">
        <authorList>
            <consortium name="DOE Joint Genome Institute"/>
            <person name="Kuo A."/>
            <person name="Girlanda M."/>
            <person name="Perotto S."/>
            <person name="Kohler A."/>
            <person name="Nagy L.G."/>
            <person name="Floudas D."/>
            <person name="Copeland A."/>
            <person name="Barry K.W."/>
            <person name="Cichocki N."/>
            <person name="Veneault-Fourrey C."/>
            <person name="LaButti K."/>
            <person name="Lindquist E.A."/>
            <person name="Lipzen A."/>
            <person name="Lundell T."/>
            <person name="Morin E."/>
            <person name="Murat C."/>
            <person name="Sun H."/>
            <person name="Tunlid A."/>
            <person name="Henrissat B."/>
            <person name="Grigoriev I.V."/>
            <person name="Hibbett D.S."/>
            <person name="Martin F."/>
            <person name="Nordberg H.P."/>
            <person name="Cantor M.N."/>
            <person name="Hua S.X."/>
        </authorList>
    </citation>
    <scope>NUCLEOTIDE SEQUENCE [LARGE SCALE GENOMIC DNA]</scope>
    <source>
        <strain evidence="1 2">MUT 4182</strain>
    </source>
</reference>
<dbReference type="AlphaFoldDB" id="A0A0C3L9C0"/>
<keyword evidence="2" id="KW-1185">Reference proteome</keyword>
<gene>
    <name evidence="1" type="ORF">M407DRAFT_32207</name>
</gene>
<sequence length="148" mass="16963">MSLVALCVPFYSSSSRRLELGLEYDVILAAGRQQTWKRSLWTARLEPLRCLQWSALLNEQPRLWFVFDCIYRQMAVSVHQQQLKPTVSQAEYDIRDVTPFSVGRGRMTGSSIAALAVAWHRRWLDSLSLFLDERTARDGLEGGGAWED</sequence>
<reference evidence="2" key="2">
    <citation type="submission" date="2015-01" db="EMBL/GenBank/DDBJ databases">
        <title>Evolutionary Origins and Diversification of the Mycorrhizal Mutualists.</title>
        <authorList>
            <consortium name="DOE Joint Genome Institute"/>
            <consortium name="Mycorrhizal Genomics Consortium"/>
            <person name="Kohler A."/>
            <person name="Kuo A."/>
            <person name="Nagy L.G."/>
            <person name="Floudas D."/>
            <person name="Copeland A."/>
            <person name="Barry K.W."/>
            <person name="Cichocki N."/>
            <person name="Veneault-Fourrey C."/>
            <person name="LaButti K."/>
            <person name="Lindquist E.A."/>
            <person name="Lipzen A."/>
            <person name="Lundell T."/>
            <person name="Morin E."/>
            <person name="Murat C."/>
            <person name="Riley R."/>
            <person name="Ohm R."/>
            <person name="Sun H."/>
            <person name="Tunlid A."/>
            <person name="Henrissat B."/>
            <person name="Grigoriev I.V."/>
            <person name="Hibbett D.S."/>
            <person name="Martin F."/>
        </authorList>
    </citation>
    <scope>NUCLEOTIDE SEQUENCE [LARGE SCALE GENOMIC DNA]</scope>
    <source>
        <strain evidence="2">MUT 4182</strain>
    </source>
</reference>
<protein>
    <submittedName>
        <fullName evidence="1">Uncharacterized protein</fullName>
    </submittedName>
</protein>
<organism evidence="1 2">
    <name type="scientific">Tulasnella calospora MUT 4182</name>
    <dbReference type="NCBI Taxonomy" id="1051891"/>
    <lineage>
        <taxon>Eukaryota</taxon>
        <taxon>Fungi</taxon>
        <taxon>Dikarya</taxon>
        <taxon>Basidiomycota</taxon>
        <taxon>Agaricomycotina</taxon>
        <taxon>Agaricomycetes</taxon>
        <taxon>Cantharellales</taxon>
        <taxon>Tulasnellaceae</taxon>
        <taxon>Tulasnella</taxon>
    </lineage>
</organism>
<accession>A0A0C3L9C0</accession>
<proteinExistence type="predicted"/>
<evidence type="ECO:0000313" key="2">
    <source>
        <dbReference type="Proteomes" id="UP000054248"/>
    </source>
</evidence>
<dbReference type="EMBL" id="KN823312">
    <property type="protein sequence ID" value="KIO18102.1"/>
    <property type="molecule type" value="Genomic_DNA"/>
</dbReference>
<dbReference type="Proteomes" id="UP000054248">
    <property type="component" value="Unassembled WGS sequence"/>
</dbReference>
<evidence type="ECO:0000313" key="1">
    <source>
        <dbReference type="EMBL" id="KIO18102.1"/>
    </source>
</evidence>